<reference evidence="3 4" key="1">
    <citation type="journal article" date="2018" name="Genome Res.">
        <title>The genomic architecture and molecular evolution of ant odorant receptors.</title>
        <authorList>
            <person name="McKenzie S.K."/>
            <person name="Kronauer D.J.C."/>
        </authorList>
    </citation>
    <scope>NUCLEOTIDE SEQUENCE [LARGE SCALE GENOMIC DNA]</scope>
    <source>
        <strain evidence="3">Clonal line C1</strain>
    </source>
</reference>
<evidence type="ECO:0000313" key="4">
    <source>
        <dbReference type="Proteomes" id="UP000279307"/>
    </source>
</evidence>
<dbReference type="AlphaFoldDB" id="A0A3L8D4M4"/>
<dbReference type="EMBL" id="QOIP01000014">
    <property type="protein sequence ID" value="RLU15091.1"/>
    <property type="molecule type" value="Genomic_DNA"/>
</dbReference>
<dbReference type="SUPFAM" id="SSF53098">
    <property type="entry name" value="Ribonuclease H-like"/>
    <property type="match status" value="1"/>
</dbReference>
<feature type="region of interest" description="Disordered" evidence="1">
    <location>
        <begin position="291"/>
        <end position="310"/>
    </location>
</feature>
<dbReference type="InterPro" id="IPR012337">
    <property type="entry name" value="RNaseH-like_sf"/>
</dbReference>
<organism evidence="3 4">
    <name type="scientific">Ooceraea biroi</name>
    <name type="common">Clonal raider ant</name>
    <name type="synonym">Cerapachys biroi</name>
    <dbReference type="NCBI Taxonomy" id="2015173"/>
    <lineage>
        <taxon>Eukaryota</taxon>
        <taxon>Metazoa</taxon>
        <taxon>Ecdysozoa</taxon>
        <taxon>Arthropoda</taxon>
        <taxon>Hexapoda</taxon>
        <taxon>Insecta</taxon>
        <taxon>Pterygota</taxon>
        <taxon>Neoptera</taxon>
        <taxon>Endopterygota</taxon>
        <taxon>Hymenoptera</taxon>
        <taxon>Apocrita</taxon>
        <taxon>Aculeata</taxon>
        <taxon>Formicoidea</taxon>
        <taxon>Formicidae</taxon>
        <taxon>Dorylinae</taxon>
        <taxon>Ooceraea</taxon>
    </lineage>
</organism>
<dbReference type="Pfam" id="PF05699">
    <property type="entry name" value="Dimer_Tnp_hAT"/>
    <property type="match status" value="1"/>
</dbReference>
<evidence type="ECO:0000313" key="3">
    <source>
        <dbReference type="EMBL" id="RLU15091.1"/>
    </source>
</evidence>
<dbReference type="Proteomes" id="UP000279307">
    <property type="component" value="Chromosome 14"/>
</dbReference>
<name>A0A3L8D4M4_OOCBI</name>
<dbReference type="GO" id="GO:0046983">
    <property type="term" value="F:protein dimerization activity"/>
    <property type="evidence" value="ECO:0007669"/>
    <property type="project" value="InterPro"/>
</dbReference>
<evidence type="ECO:0000256" key="1">
    <source>
        <dbReference type="SAM" id="MobiDB-lite"/>
    </source>
</evidence>
<comment type="caution">
    <text evidence="3">The sequence shown here is derived from an EMBL/GenBank/DDBJ whole genome shotgun (WGS) entry which is preliminary data.</text>
</comment>
<dbReference type="InterPro" id="IPR008906">
    <property type="entry name" value="HATC_C_dom"/>
</dbReference>
<accession>A0A3L8D4M4</accession>
<protein>
    <recommendedName>
        <fullName evidence="2">HAT C-terminal dimerisation domain-containing protein</fullName>
    </recommendedName>
</protein>
<feature type="domain" description="HAT C-terminal dimerisation" evidence="2">
    <location>
        <begin position="196"/>
        <end position="264"/>
    </location>
</feature>
<sequence>MSISLKLPLNTRFGFVVILLESLEANKEALQAAVLKKDLNVAKMIRTRVLDEEVFWPRIQTVLKILKPIANGITQLERDNATLSDAVKIFHNLNEIIDQLIDKNDELITLTDWETIQKAINKRSEACLKPIHFATYLLDPRYQGKSLTNAQLIYAYEIIEKLAGYLKIENDNREVLNNLGDFREHTGFFSYDILWRTTKTHKPCYWWKGMYGSEIISPIASRLLQLPPTSCACERNWSEHGNVHCLKRNRLKHEKVMKLVAVRHSLRTSKPVYNKFTVSYDKNANSTVINDNCTSDDESHSAQELENDED</sequence>
<proteinExistence type="predicted"/>
<gene>
    <name evidence="3" type="ORF">DMN91_012978</name>
</gene>
<evidence type="ECO:0000259" key="2">
    <source>
        <dbReference type="Pfam" id="PF05699"/>
    </source>
</evidence>